<dbReference type="InterPro" id="IPR004327">
    <property type="entry name" value="Phstyr_phstse_ac"/>
</dbReference>
<evidence type="ECO:0000256" key="1">
    <source>
        <dbReference type="ARBA" id="ARBA00000971"/>
    </source>
</evidence>
<accession>A0ABN7SN08</accession>
<keyword evidence="6 10" id="KW-0697">Rotamase</keyword>
<keyword evidence="7 10" id="KW-0413">Isomerase</keyword>
<dbReference type="PANTHER" id="PTHR10012">
    <property type="entry name" value="SERINE/THREONINE-PROTEIN PHOSPHATASE 2A REGULATORY SUBUNIT B"/>
    <property type="match status" value="1"/>
</dbReference>
<dbReference type="Proteomes" id="UP001158576">
    <property type="component" value="Chromosome 1"/>
</dbReference>
<protein>
    <recommendedName>
        <fullName evidence="8 10">Serine/threonine-protein phosphatase 2A activator</fullName>
        <ecNumber evidence="4 10">5.2.1.8</ecNumber>
    </recommendedName>
    <alternativeName>
        <fullName evidence="9 10">Phosphotyrosyl phosphatase activator</fullName>
    </alternativeName>
</protein>
<evidence type="ECO:0000256" key="6">
    <source>
        <dbReference type="ARBA" id="ARBA00023110"/>
    </source>
</evidence>
<reference evidence="11 12" key="1">
    <citation type="submission" date="2021-04" db="EMBL/GenBank/DDBJ databases">
        <authorList>
            <person name="Bliznina A."/>
        </authorList>
    </citation>
    <scope>NUCLEOTIDE SEQUENCE [LARGE SCALE GENOMIC DNA]</scope>
</reference>
<evidence type="ECO:0000256" key="8">
    <source>
        <dbReference type="ARBA" id="ARBA00044786"/>
    </source>
</evidence>
<sequence>MAQAGKAKHEYILPTKHISNPMVFGKFQRSQGYHTLIKFISRTSSALVNTTMLTELEISPTVQSLIQLLDSLDEAIDQIPPEEQKPGAVRFGNPSYRKWFERMHEIVKEKLANILADFPGADYELSVYLCESFGNATRIDYGTGHETNFIAFLCCLDLVGAVNKSDDRALILALFQRYLVLVRRLQIDYKMEPAGSHGVHSLDDYQFLCFLYGSIQLGSQGDLQPADFPKPEVVEAHKDKYMFLQAIDFINKVKTGPFCEHSCTLWGVSGVLLWDKVINGFMKMYKAEVLGKFPVMQHFYFGSLLRLEPMTHVFSRPN</sequence>
<evidence type="ECO:0000256" key="10">
    <source>
        <dbReference type="RuleBase" id="RU361210"/>
    </source>
</evidence>
<comment type="function">
    <text evidence="10">PPIases accelerate the folding of proteins. It catalyzes the cis-trans isomerization of proline imidic peptide bonds in oligopeptides.</text>
</comment>
<evidence type="ECO:0000256" key="2">
    <source>
        <dbReference type="ARBA" id="ARBA00004496"/>
    </source>
</evidence>
<dbReference type="EC" id="5.2.1.8" evidence="4 10"/>
<comment type="subcellular location">
    <subcellularLocation>
        <location evidence="2 10">Cytoplasm</location>
    </subcellularLocation>
</comment>
<evidence type="ECO:0000256" key="4">
    <source>
        <dbReference type="ARBA" id="ARBA00013194"/>
    </source>
</evidence>
<gene>
    <name evidence="11" type="ORF">OKIOD_LOCUS10237</name>
</gene>
<evidence type="ECO:0000256" key="5">
    <source>
        <dbReference type="ARBA" id="ARBA00022490"/>
    </source>
</evidence>
<evidence type="ECO:0000313" key="12">
    <source>
        <dbReference type="Proteomes" id="UP001158576"/>
    </source>
</evidence>
<name>A0ABN7SN08_OIKDI</name>
<comment type="catalytic activity">
    <reaction evidence="1 10">
        <text>[protein]-peptidylproline (omega=180) = [protein]-peptidylproline (omega=0)</text>
        <dbReference type="Rhea" id="RHEA:16237"/>
        <dbReference type="Rhea" id="RHEA-COMP:10747"/>
        <dbReference type="Rhea" id="RHEA-COMP:10748"/>
        <dbReference type="ChEBI" id="CHEBI:83833"/>
        <dbReference type="ChEBI" id="CHEBI:83834"/>
        <dbReference type="EC" id="5.2.1.8"/>
    </reaction>
</comment>
<dbReference type="EMBL" id="OU015566">
    <property type="protein sequence ID" value="CAG5104710.1"/>
    <property type="molecule type" value="Genomic_DNA"/>
</dbReference>
<evidence type="ECO:0000256" key="9">
    <source>
        <dbReference type="ARBA" id="ARBA00044820"/>
    </source>
</evidence>
<dbReference type="InterPro" id="IPR037218">
    <property type="entry name" value="PTPA_sf"/>
</dbReference>
<keyword evidence="12" id="KW-1185">Reference proteome</keyword>
<proteinExistence type="inferred from homology"/>
<dbReference type="PIRSF" id="PIRSF016325">
    <property type="entry name" value="Phstyr_phstse_ac"/>
    <property type="match status" value="1"/>
</dbReference>
<dbReference type="PANTHER" id="PTHR10012:SF0">
    <property type="entry name" value="SERINE_THREONINE-PROTEIN PHOSPHATASE 2A ACTIVATOR"/>
    <property type="match status" value="1"/>
</dbReference>
<organism evidence="11 12">
    <name type="scientific">Oikopleura dioica</name>
    <name type="common">Tunicate</name>
    <dbReference type="NCBI Taxonomy" id="34765"/>
    <lineage>
        <taxon>Eukaryota</taxon>
        <taxon>Metazoa</taxon>
        <taxon>Chordata</taxon>
        <taxon>Tunicata</taxon>
        <taxon>Appendicularia</taxon>
        <taxon>Copelata</taxon>
        <taxon>Oikopleuridae</taxon>
        <taxon>Oikopleura</taxon>
    </lineage>
</organism>
<dbReference type="Pfam" id="PF03095">
    <property type="entry name" value="PTPA"/>
    <property type="match status" value="1"/>
</dbReference>
<dbReference type="SUPFAM" id="SSF140984">
    <property type="entry name" value="PTPA-like"/>
    <property type="match status" value="1"/>
</dbReference>
<dbReference type="InterPro" id="IPR043170">
    <property type="entry name" value="PTPA_C_lid"/>
</dbReference>
<dbReference type="Gene3D" id="1.20.120.1150">
    <property type="match status" value="1"/>
</dbReference>
<evidence type="ECO:0000256" key="3">
    <source>
        <dbReference type="ARBA" id="ARBA00011019"/>
    </source>
</evidence>
<comment type="similarity">
    <text evidence="3 10">Belongs to the PTPA-type PPIase family.</text>
</comment>
<evidence type="ECO:0000313" key="11">
    <source>
        <dbReference type="EMBL" id="CAG5104710.1"/>
    </source>
</evidence>
<evidence type="ECO:0000256" key="7">
    <source>
        <dbReference type="ARBA" id="ARBA00023235"/>
    </source>
</evidence>
<keyword evidence="5 10" id="KW-0963">Cytoplasm</keyword>
<dbReference type="CDD" id="cd04087">
    <property type="entry name" value="PTPA"/>
    <property type="match status" value="1"/>
</dbReference>